<evidence type="ECO:0000259" key="13">
    <source>
        <dbReference type="Pfam" id="PF00593"/>
    </source>
</evidence>
<keyword evidence="11 12" id="KW-0998">Cell outer membrane</keyword>
<dbReference type="SUPFAM" id="SSF56935">
    <property type="entry name" value="Porins"/>
    <property type="match status" value="1"/>
</dbReference>
<evidence type="ECO:0000313" key="14">
    <source>
        <dbReference type="EMBL" id="BBO82340.1"/>
    </source>
</evidence>
<dbReference type="GO" id="GO:0015344">
    <property type="term" value="F:siderophore uptake transmembrane transporter activity"/>
    <property type="evidence" value="ECO:0007669"/>
    <property type="project" value="TreeGrafter"/>
</dbReference>
<name>A0A5K7ZQV1_9BACT</name>
<evidence type="ECO:0000256" key="8">
    <source>
        <dbReference type="ARBA" id="ARBA00023065"/>
    </source>
</evidence>
<comment type="similarity">
    <text evidence="12">Belongs to the TonB-dependent receptor family.</text>
</comment>
<evidence type="ECO:0000256" key="2">
    <source>
        <dbReference type="ARBA" id="ARBA00022448"/>
    </source>
</evidence>
<keyword evidence="6" id="KW-0732">Signal</keyword>
<keyword evidence="2 12" id="KW-0813">Transport</keyword>
<dbReference type="AlphaFoldDB" id="A0A5K7ZQV1"/>
<sequence length="189" mass="22036">MTSNWNYAKYFSRSPKVVDNIPPGLECSDTLINLEEMRRQGVEVELDGKIFDNLSFYANYAYTELRSMGGEPAGEEAEAERAKHRVNAGLRYNLFENTMLMLDYKYQSEQSSQVSEEISEDEYEWYTIDMDAYHVFDFAVEQTLFKKYGYVENAVLKFYINNLLDEEYENTRGFPMTDRTCGAALSFSF</sequence>
<dbReference type="GO" id="GO:0009279">
    <property type="term" value="C:cell outer membrane"/>
    <property type="evidence" value="ECO:0007669"/>
    <property type="project" value="UniProtKB-SubCell"/>
</dbReference>
<feature type="domain" description="TonB-dependent receptor-like beta-barrel" evidence="13">
    <location>
        <begin position="21"/>
        <end position="163"/>
    </location>
</feature>
<evidence type="ECO:0000256" key="6">
    <source>
        <dbReference type="ARBA" id="ARBA00022729"/>
    </source>
</evidence>
<evidence type="ECO:0000256" key="5">
    <source>
        <dbReference type="ARBA" id="ARBA00022692"/>
    </source>
</evidence>
<dbReference type="InterPro" id="IPR039426">
    <property type="entry name" value="TonB-dep_rcpt-like"/>
</dbReference>
<dbReference type="KEGG" id="dov:DSCO28_29060"/>
<dbReference type="PROSITE" id="PS52016">
    <property type="entry name" value="TONB_DEPENDENT_REC_3"/>
    <property type="match status" value="1"/>
</dbReference>
<keyword evidence="8" id="KW-0406">Ion transport</keyword>
<dbReference type="Gene3D" id="2.40.170.20">
    <property type="entry name" value="TonB-dependent receptor, beta-barrel domain"/>
    <property type="match status" value="1"/>
</dbReference>
<keyword evidence="10 12" id="KW-0472">Membrane</keyword>
<comment type="subcellular location">
    <subcellularLocation>
        <location evidence="1 12">Cell outer membrane</location>
        <topology evidence="1 12">Multi-pass membrane protein</topology>
    </subcellularLocation>
</comment>
<evidence type="ECO:0000256" key="11">
    <source>
        <dbReference type="ARBA" id="ARBA00023237"/>
    </source>
</evidence>
<evidence type="ECO:0000256" key="9">
    <source>
        <dbReference type="ARBA" id="ARBA00023077"/>
    </source>
</evidence>
<evidence type="ECO:0000256" key="7">
    <source>
        <dbReference type="ARBA" id="ARBA00023004"/>
    </source>
</evidence>
<evidence type="ECO:0000256" key="3">
    <source>
        <dbReference type="ARBA" id="ARBA00022452"/>
    </source>
</evidence>
<keyword evidence="5 12" id="KW-0812">Transmembrane</keyword>
<dbReference type="Pfam" id="PF00593">
    <property type="entry name" value="TonB_dep_Rec_b-barrel"/>
    <property type="match status" value="1"/>
</dbReference>
<organism evidence="14 15">
    <name type="scientific">Desulfosarcina ovata subsp. sediminis</name>
    <dbReference type="NCBI Taxonomy" id="885957"/>
    <lineage>
        <taxon>Bacteria</taxon>
        <taxon>Pseudomonadati</taxon>
        <taxon>Thermodesulfobacteriota</taxon>
        <taxon>Desulfobacteria</taxon>
        <taxon>Desulfobacterales</taxon>
        <taxon>Desulfosarcinaceae</taxon>
        <taxon>Desulfosarcina</taxon>
    </lineage>
</organism>
<evidence type="ECO:0000256" key="1">
    <source>
        <dbReference type="ARBA" id="ARBA00004571"/>
    </source>
</evidence>
<protein>
    <recommendedName>
        <fullName evidence="13">TonB-dependent receptor-like beta-barrel domain-containing protein</fullName>
    </recommendedName>
</protein>
<evidence type="ECO:0000313" key="15">
    <source>
        <dbReference type="Proteomes" id="UP000425960"/>
    </source>
</evidence>
<proteinExistence type="inferred from homology"/>
<dbReference type="PANTHER" id="PTHR32552:SF68">
    <property type="entry name" value="FERRICHROME OUTER MEMBRANE TRANSPORTER_PHAGE RECEPTOR"/>
    <property type="match status" value="1"/>
</dbReference>
<accession>A0A5K7ZQV1</accession>
<dbReference type="PANTHER" id="PTHR32552">
    <property type="entry name" value="FERRICHROME IRON RECEPTOR-RELATED"/>
    <property type="match status" value="1"/>
</dbReference>
<gene>
    <name evidence="14" type="ORF">DSCO28_29060</name>
</gene>
<dbReference type="InterPro" id="IPR000531">
    <property type="entry name" value="Beta-barrel_TonB"/>
</dbReference>
<keyword evidence="7" id="KW-0408">Iron</keyword>
<evidence type="ECO:0000256" key="12">
    <source>
        <dbReference type="PROSITE-ProRule" id="PRU01360"/>
    </source>
</evidence>
<reference evidence="14 15" key="1">
    <citation type="submission" date="2019-11" db="EMBL/GenBank/DDBJ databases">
        <title>Comparative genomics of hydrocarbon-degrading Desulfosarcina strains.</title>
        <authorList>
            <person name="Watanabe M."/>
            <person name="Kojima H."/>
            <person name="Fukui M."/>
        </authorList>
    </citation>
    <scope>NUCLEOTIDE SEQUENCE [LARGE SCALE GENOMIC DNA]</scope>
    <source>
        <strain evidence="14 15">28bB2T</strain>
    </source>
</reference>
<keyword evidence="3 12" id="KW-1134">Transmembrane beta strand</keyword>
<dbReference type="Proteomes" id="UP000425960">
    <property type="component" value="Chromosome"/>
</dbReference>
<keyword evidence="4" id="KW-0410">Iron transport</keyword>
<dbReference type="InterPro" id="IPR036942">
    <property type="entry name" value="Beta-barrel_TonB_sf"/>
</dbReference>
<evidence type="ECO:0000256" key="10">
    <source>
        <dbReference type="ARBA" id="ARBA00023136"/>
    </source>
</evidence>
<dbReference type="EMBL" id="AP021876">
    <property type="protein sequence ID" value="BBO82340.1"/>
    <property type="molecule type" value="Genomic_DNA"/>
</dbReference>
<keyword evidence="9" id="KW-0798">TonB box</keyword>
<evidence type="ECO:0000256" key="4">
    <source>
        <dbReference type="ARBA" id="ARBA00022496"/>
    </source>
</evidence>